<evidence type="ECO:0000313" key="3">
    <source>
        <dbReference type="Proteomes" id="UP000268329"/>
    </source>
</evidence>
<dbReference type="PROSITE" id="PS51819">
    <property type="entry name" value="VOC"/>
    <property type="match status" value="1"/>
</dbReference>
<dbReference type="SUPFAM" id="SSF54593">
    <property type="entry name" value="Glyoxalase/Bleomycin resistance protein/Dihydroxybiphenyl dioxygenase"/>
    <property type="match status" value="1"/>
</dbReference>
<dbReference type="InterPro" id="IPR004360">
    <property type="entry name" value="Glyas_Fos-R_dOase_dom"/>
</dbReference>
<keyword evidence="3" id="KW-1185">Reference proteome</keyword>
<proteinExistence type="predicted"/>
<gene>
    <name evidence="2" type="ORF">D9753_04030</name>
</gene>
<accession>A0A3G2J7W9</accession>
<dbReference type="EMBL" id="CP033073">
    <property type="protein sequence ID" value="AYN38234.1"/>
    <property type="molecule type" value="Genomic_DNA"/>
</dbReference>
<dbReference type="InterPro" id="IPR037523">
    <property type="entry name" value="VOC_core"/>
</dbReference>
<dbReference type="RefSeq" id="WP_121785742.1">
    <property type="nucleotide sequence ID" value="NZ_CP033073.1"/>
</dbReference>
<dbReference type="KEGG" id="sdd:D9753_04030"/>
<dbReference type="AlphaFoldDB" id="A0A3G2J7W9"/>
<reference evidence="2 3" key="1">
    <citation type="submission" date="2018-10" db="EMBL/GenBank/DDBJ databases">
        <title>The genome of Streptomyces dangxiongensis Z022.</title>
        <authorList>
            <person name="Zhang B."/>
        </authorList>
    </citation>
    <scope>NUCLEOTIDE SEQUENCE [LARGE SCALE GENOMIC DNA]</scope>
    <source>
        <strain evidence="2 3">Z022</strain>
    </source>
</reference>
<name>A0A3G2J7W9_9ACTN</name>
<protein>
    <submittedName>
        <fullName evidence="2">VOC family protein</fullName>
    </submittedName>
</protein>
<dbReference type="Pfam" id="PF00903">
    <property type="entry name" value="Glyoxalase"/>
    <property type="match status" value="1"/>
</dbReference>
<evidence type="ECO:0000259" key="1">
    <source>
        <dbReference type="PROSITE" id="PS51819"/>
    </source>
</evidence>
<organism evidence="2 3">
    <name type="scientific">Streptomyces dangxiongensis</name>
    <dbReference type="NCBI Taxonomy" id="1442032"/>
    <lineage>
        <taxon>Bacteria</taxon>
        <taxon>Bacillati</taxon>
        <taxon>Actinomycetota</taxon>
        <taxon>Actinomycetes</taxon>
        <taxon>Kitasatosporales</taxon>
        <taxon>Streptomycetaceae</taxon>
        <taxon>Streptomyces</taxon>
    </lineage>
</organism>
<dbReference type="OrthoDB" id="3628684at2"/>
<sequence length="166" mass="18419">MSLPADEPKPPGRVPRAGLHHLAVETADLDNCVAWYTDFFGGTAAWTLDIFSDLTRGRLPGITRLTEVTAAGTRFHVFTRSAAYAPPHPDTLQFQHVCMTAGSASELTEWRDRWQQLFASGNYVFARPEPPTEIVVDDDGVSSFYAYDVNGLEYEFTHIPAEAEGR</sequence>
<dbReference type="Gene3D" id="3.10.180.10">
    <property type="entry name" value="2,3-Dihydroxybiphenyl 1,2-Dioxygenase, domain 1"/>
    <property type="match status" value="1"/>
</dbReference>
<evidence type="ECO:0000313" key="2">
    <source>
        <dbReference type="EMBL" id="AYN38234.1"/>
    </source>
</evidence>
<dbReference type="CDD" id="cd06587">
    <property type="entry name" value="VOC"/>
    <property type="match status" value="1"/>
</dbReference>
<dbReference type="Proteomes" id="UP000268329">
    <property type="component" value="Chromosome"/>
</dbReference>
<dbReference type="InterPro" id="IPR029068">
    <property type="entry name" value="Glyas_Bleomycin-R_OHBP_Dase"/>
</dbReference>
<feature type="domain" description="VOC" evidence="1">
    <location>
        <begin position="18"/>
        <end position="159"/>
    </location>
</feature>